<keyword evidence="2" id="KW-1185">Reference proteome</keyword>
<protein>
    <recommendedName>
        <fullName evidence="3">Thiamine pyrophosphate enzyme N-terminal TPP-binding domain-containing protein</fullName>
    </recommendedName>
</protein>
<sequence length="62" mass="6766">MADRFSQAINKPLLVNLYTSAGTGNGMGSIMTAHQNKMLLIITPIFAISPVKMQCLRLLLAF</sequence>
<evidence type="ECO:0000313" key="2">
    <source>
        <dbReference type="Proteomes" id="UP000218164"/>
    </source>
</evidence>
<accession>A0A2A2HSU2</accession>
<dbReference type="AlphaFoldDB" id="A0A2A2HSU2"/>
<organism evidence="1 2">
    <name type="scientific">Methanosarcina spelaei</name>
    <dbReference type="NCBI Taxonomy" id="1036679"/>
    <lineage>
        <taxon>Archaea</taxon>
        <taxon>Methanobacteriati</taxon>
        <taxon>Methanobacteriota</taxon>
        <taxon>Stenosarchaea group</taxon>
        <taxon>Methanomicrobia</taxon>
        <taxon>Methanosarcinales</taxon>
        <taxon>Methanosarcinaceae</taxon>
        <taxon>Methanosarcina</taxon>
    </lineage>
</organism>
<proteinExistence type="predicted"/>
<name>A0A2A2HSU2_9EURY</name>
<dbReference type="EMBL" id="LMVP01000257">
    <property type="protein sequence ID" value="PAV12408.1"/>
    <property type="molecule type" value="Genomic_DNA"/>
</dbReference>
<dbReference type="Proteomes" id="UP000218164">
    <property type="component" value="Unassembled WGS sequence"/>
</dbReference>
<evidence type="ECO:0000313" key="1">
    <source>
        <dbReference type="EMBL" id="PAV12408.1"/>
    </source>
</evidence>
<gene>
    <name evidence="1" type="ORF">ASJ81_06435</name>
</gene>
<evidence type="ECO:0008006" key="3">
    <source>
        <dbReference type="Google" id="ProtNLM"/>
    </source>
</evidence>
<comment type="caution">
    <text evidence="1">The sequence shown here is derived from an EMBL/GenBank/DDBJ whole genome shotgun (WGS) entry which is preliminary data.</text>
</comment>
<reference evidence="1 2" key="1">
    <citation type="journal article" date="2017" name="BMC Genomics">
        <title>Genomic analysis of methanogenic archaea reveals a shift towards energy conservation.</title>
        <authorList>
            <person name="Gilmore S.P."/>
            <person name="Henske J.K."/>
            <person name="Sexton J.A."/>
            <person name="Solomon K.V."/>
            <person name="Seppala S."/>
            <person name="Yoo J.I."/>
            <person name="Huyett L.M."/>
            <person name="Pressman A."/>
            <person name="Cogan J.Z."/>
            <person name="Kivenson V."/>
            <person name="Peng X."/>
            <person name="Tan Y."/>
            <person name="Valentine D.L."/>
            <person name="O'Malley M.A."/>
        </authorList>
    </citation>
    <scope>NUCLEOTIDE SEQUENCE [LARGE SCALE GENOMIC DNA]</scope>
    <source>
        <strain evidence="1 2">MC-15</strain>
    </source>
</reference>